<keyword evidence="2 5" id="KW-0812">Transmembrane</keyword>
<dbReference type="InterPro" id="IPR051907">
    <property type="entry name" value="DoxX-like_oxidoreductase"/>
</dbReference>
<dbReference type="AlphaFoldDB" id="A0A1G2PTL6"/>
<gene>
    <name evidence="7" type="ORF">A3A97_00525</name>
</gene>
<protein>
    <recommendedName>
        <fullName evidence="6">Methylamine utilisation protein MauE domain-containing protein</fullName>
    </recommendedName>
</protein>
<evidence type="ECO:0000313" key="7">
    <source>
        <dbReference type="EMBL" id="OHA51678.1"/>
    </source>
</evidence>
<evidence type="ECO:0000256" key="1">
    <source>
        <dbReference type="ARBA" id="ARBA00004141"/>
    </source>
</evidence>
<evidence type="ECO:0000259" key="6">
    <source>
        <dbReference type="Pfam" id="PF07291"/>
    </source>
</evidence>
<proteinExistence type="predicted"/>
<feature type="domain" description="Methylamine utilisation protein MauE" evidence="6">
    <location>
        <begin position="11"/>
        <end position="101"/>
    </location>
</feature>
<evidence type="ECO:0000256" key="2">
    <source>
        <dbReference type="ARBA" id="ARBA00022692"/>
    </source>
</evidence>
<reference evidence="7 8" key="1">
    <citation type="journal article" date="2016" name="Nat. Commun.">
        <title>Thousands of microbial genomes shed light on interconnected biogeochemical processes in an aquifer system.</title>
        <authorList>
            <person name="Anantharaman K."/>
            <person name="Brown C.T."/>
            <person name="Hug L.A."/>
            <person name="Sharon I."/>
            <person name="Castelle C.J."/>
            <person name="Probst A.J."/>
            <person name="Thomas B.C."/>
            <person name="Singh A."/>
            <person name="Wilkins M.J."/>
            <person name="Karaoz U."/>
            <person name="Brodie E.L."/>
            <person name="Williams K.H."/>
            <person name="Hubbard S.S."/>
            <person name="Banfield J.F."/>
        </authorList>
    </citation>
    <scope>NUCLEOTIDE SEQUENCE [LARGE SCALE GENOMIC DNA]</scope>
</reference>
<keyword evidence="3 5" id="KW-1133">Transmembrane helix</keyword>
<dbReference type="InterPro" id="IPR009908">
    <property type="entry name" value="Methylamine_util_MauE"/>
</dbReference>
<dbReference type="EMBL" id="MHSW01000019">
    <property type="protein sequence ID" value="OHA51678.1"/>
    <property type="molecule type" value="Genomic_DNA"/>
</dbReference>
<evidence type="ECO:0000256" key="4">
    <source>
        <dbReference type="ARBA" id="ARBA00023136"/>
    </source>
</evidence>
<dbReference type="GO" id="GO:0005886">
    <property type="term" value="C:plasma membrane"/>
    <property type="evidence" value="ECO:0007669"/>
    <property type="project" value="TreeGrafter"/>
</dbReference>
<dbReference type="PANTHER" id="PTHR33452">
    <property type="entry name" value="OXIDOREDUCTASE CATD-RELATED"/>
    <property type="match status" value="1"/>
</dbReference>
<feature type="transmembrane region" description="Helical" evidence="5">
    <location>
        <begin position="114"/>
        <end position="135"/>
    </location>
</feature>
<comment type="subcellular location">
    <subcellularLocation>
        <location evidence="1">Membrane</location>
        <topology evidence="1">Multi-pass membrane protein</topology>
    </subcellularLocation>
</comment>
<evidence type="ECO:0000256" key="3">
    <source>
        <dbReference type="ARBA" id="ARBA00022989"/>
    </source>
</evidence>
<dbReference type="PANTHER" id="PTHR33452:SF1">
    <property type="entry name" value="INNER MEMBRANE PROTEIN YPHA-RELATED"/>
    <property type="match status" value="1"/>
</dbReference>
<evidence type="ECO:0000313" key="8">
    <source>
        <dbReference type="Proteomes" id="UP000176951"/>
    </source>
</evidence>
<dbReference type="GO" id="GO:0030416">
    <property type="term" value="P:methylamine metabolic process"/>
    <property type="evidence" value="ECO:0007669"/>
    <property type="project" value="InterPro"/>
</dbReference>
<accession>A0A1G2PTL6</accession>
<feature type="transmembrane region" description="Helical" evidence="5">
    <location>
        <begin position="82"/>
        <end position="102"/>
    </location>
</feature>
<comment type="caution">
    <text evidence="7">The sequence shown here is derived from an EMBL/GenBank/DDBJ whole genome shotgun (WGS) entry which is preliminary data.</text>
</comment>
<sequence>MLDKLRERLQNYAPLFLRFGIGLVFLLFAIQKLGSPEQGRAEIQLLLNFKLGDASALNYALGVAELMVATSFFTGTFVKWTSLLGTFMVLMFFGGLVSKYGFSQDPTLNRDMGLLGGLLTLWLSGSGPISIDAWLAKKKTQQSQTTN</sequence>
<feature type="transmembrane region" description="Helical" evidence="5">
    <location>
        <begin position="12"/>
        <end position="30"/>
    </location>
</feature>
<dbReference type="Proteomes" id="UP000176951">
    <property type="component" value="Unassembled WGS sequence"/>
</dbReference>
<dbReference type="Pfam" id="PF07291">
    <property type="entry name" value="MauE"/>
    <property type="match status" value="1"/>
</dbReference>
<keyword evidence="4 5" id="KW-0472">Membrane</keyword>
<name>A0A1G2PTL6_9BACT</name>
<evidence type="ECO:0000256" key="5">
    <source>
        <dbReference type="SAM" id="Phobius"/>
    </source>
</evidence>
<organism evidence="7 8">
    <name type="scientific">Candidatus Terrybacteria bacterium RIFCSPLOWO2_01_FULL_40_23</name>
    <dbReference type="NCBI Taxonomy" id="1802366"/>
    <lineage>
        <taxon>Bacteria</taxon>
        <taxon>Candidatus Terryibacteriota</taxon>
    </lineage>
</organism>
<feature type="transmembrane region" description="Helical" evidence="5">
    <location>
        <begin position="56"/>
        <end position="75"/>
    </location>
</feature>